<keyword evidence="6" id="KW-1185">Reference proteome</keyword>
<sequence>MRDPYVYPQYEARISADELHWRATGEAVRRPVVIVGAGPVGLSLALDCAARGLAVVLLDDNNSVSIGSRAVCYAKRTLEIWSRLGLAQDLVAQGVSWRLGRVFHGEGLAYEFDLLPQAGHEQPAMINLQQYHLEERLVAACMAEPLIDLRWKHKLLALAKEAGDASEEGGPLRLRIESPAGEFELLADWLLACDGASSDVRRMVGAEFSGKAFQDRFLIADVHIPEAQGFPTERRFWFDPPFHPGQSVLLHRQSRNIWRIDFQLGWQADPEQARQPENVQRLVRAMLGPDVPFELEWVSVYQFACRRIDRFRHGRVLFVGDAAHQVSPFGARGANSGVQDADNLAWKLAAVLQGRAPEDLLDSYHLERAAAADDNLRQSTRSTDFITPKTATSLQLRNAVLELARREPLARPLVNSGRLSMPTAYRDSPLNTADVPGAFEAGPAPGQPVPDAPVHCAGQASWLLRELHRAGAGFVLLSFGAVAATGLPAECHALVVGEDLIDAEGLLAARLNARPGTVYLIRPDQVVAARWRNFDAAAVAQALDRALARSPAPAPIASPAASTATLKRQPNLQDPDGFYEHLISAQSDLDEGQAQRFLAKLSLILANQIGDSALLREAIELAREPESPTLTSIESAP</sequence>
<evidence type="ECO:0000256" key="1">
    <source>
        <dbReference type="ARBA" id="ARBA00001974"/>
    </source>
</evidence>
<dbReference type="InterPro" id="IPR002938">
    <property type="entry name" value="FAD-bd"/>
</dbReference>
<evidence type="ECO:0000313" key="5">
    <source>
        <dbReference type="EMBL" id="PND37537.1"/>
    </source>
</evidence>
<evidence type="ECO:0000256" key="3">
    <source>
        <dbReference type="ARBA" id="ARBA00022827"/>
    </source>
</evidence>
<dbReference type="AlphaFoldDB" id="A0A2N8KVQ3"/>
<accession>A0A2N8KVQ3</accession>
<comment type="caution">
    <text evidence="5">The sequence shown here is derived from an EMBL/GenBank/DDBJ whole genome shotgun (WGS) entry which is preliminary data.</text>
</comment>
<dbReference type="NCBIfam" id="NF006002">
    <property type="entry name" value="PRK08132.1"/>
    <property type="match status" value="1"/>
</dbReference>
<proteinExistence type="predicted"/>
<dbReference type="PRINTS" id="PR00420">
    <property type="entry name" value="RNGMNOXGNASE"/>
</dbReference>
<dbReference type="Gene3D" id="3.40.30.120">
    <property type="match status" value="1"/>
</dbReference>
<evidence type="ECO:0000256" key="2">
    <source>
        <dbReference type="ARBA" id="ARBA00022630"/>
    </source>
</evidence>
<dbReference type="Gene3D" id="3.50.50.60">
    <property type="entry name" value="FAD/NAD(P)-binding domain"/>
    <property type="match status" value="1"/>
</dbReference>
<protein>
    <submittedName>
        <fullName evidence="5">FAD-dependent oxidoreductase</fullName>
    </submittedName>
</protein>
<dbReference type="EMBL" id="POSP01000003">
    <property type="protein sequence ID" value="PND37537.1"/>
    <property type="molecule type" value="Genomic_DNA"/>
</dbReference>
<reference evidence="5 6" key="1">
    <citation type="submission" date="2018-01" db="EMBL/GenBank/DDBJ databases">
        <title>Draft genome sequence of Paucibacter aquatile CR182 isolated from freshwater of the Nakdong River.</title>
        <authorList>
            <person name="Choi A."/>
            <person name="Chung E.J."/>
        </authorList>
    </citation>
    <scope>NUCLEOTIDE SEQUENCE [LARGE SCALE GENOMIC DNA]</scope>
    <source>
        <strain evidence="5 6">CR182</strain>
    </source>
</reference>
<dbReference type="InterPro" id="IPR050641">
    <property type="entry name" value="RIFMO-like"/>
</dbReference>
<dbReference type="Pfam" id="PF01494">
    <property type="entry name" value="FAD_binding_3"/>
    <property type="match status" value="1"/>
</dbReference>
<dbReference type="OrthoDB" id="3443359at2"/>
<organism evidence="5 6">
    <name type="scientific">Kinneretia aquatilis</name>
    <dbReference type="NCBI Taxonomy" id="2070761"/>
    <lineage>
        <taxon>Bacteria</taxon>
        <taxon>Pseudomonadati</taxon>
        <taxon>Pseudomonadota</taxon>
        <taxon>Betaproteobacteria</taxon>
        <taxon>Burkholderiales</taxon>
        <taxon>Sphaerotilaceae</taxon>
        <taxon>Roseateles</taxon>
    </lineage>
</organism>
<dbReference type="GO" id="GO:0071949">
    <property type="term" value="F:FAD binding"/>
    <property type="evidence" value="ECO:0007669"/>
    <property type="project" value="InterPro"/>
</dbReference>
<keyword evidence="3" id="KW-0274">FAD</keyword>
<comment type="cofactor">
    <cofactor evidence="1">
        <name>FAD</name>
        <dbReference type="ChEBI" id="CHEBI:57692"/>
    </cofactor>
</comment>
<feature type="domain" description="FAD-binding" evidence="4">
    <location>
        <begin position="31"/>
        <end position="378"/>
    </location>
</feature>
<name>A0A2N8KVQ3_9BURK</name>
<dbReference type="PANTHER" id="PTHR43004:SF19">
    <property type="entry name" value="BINDING MONOOXYGENASE, PUTATIVE (JCVI)-RELATED"/>
    <property type="match status" value="1"/>
</dbReference>
<dbReference type="SUPFAM" id="SSF51905">
    <property type="entry name" value="FAD/NAD(P)-binding domain"/>
    <property type="match status" value="1"/>
</dbReference>
<dbReference type="RefSeq" id="WP_102767455.1">
    <property type="nucleotide sequence ID" value="NZ_POSP01000003.1"/>
</dbReference>
<evidence type="ECO:0000313" key="6">
    <source>
        <dbReference type="Proteomes" id="UP000235916"/>
    </source>
</evidence>
<dbReference type="Gene3D" id="3.30.70.2450">
    <property type="match status" value="1"/>
</dbReference>
<gene>
    <name evidence="5" type="ORF">C1O66_08360</name>
</gene>
<dbReference type="PANTHER" id="PTHR43004">
    <property type="entry name" value="TRK SYSTEM POTASSIUM UPTAKE PROTEIN"/>
    <property type="match status" value="1"/>
</dbReference>
<dbReference type="Proteomes" id="UP000235916">
    <property type="component" value="Unassembled WGS sequence"/>
</dbReference>
<dbReference type="InterPro" id="IPR021233">
    <property type="entry name" value="DUF2783"/>
</dbReference>
<keyword evidence="2" id="KW-0285">Flavoprotein</keyword>
<dbReference type="InterPro" id="IPR036188">
    <property type="entry name" value="FAD/NAD-bd_sf"/>
</dbReference>
<evidence type="ECO:0000259" key="4">
    <source>
        <dbReference type="Pfam" id="PF01494"/>
    </source>
</evidence>
<dbReference type="GO" id="GO:0016709">
    <property type="term" value="F:oxidoreductase activity, acting on paired donors, with incorporation or reduction of molecular oxygen, NAD(P)H as one donor, and incorporation of one atom of oxygen"/>
    <property type="evidence" value="ECO:0007669"/>
    <property type="project" value="UniProtKB-ARBA"/>
</dbReference>
<dbReference type="Pfam" id="PF10932">
    <property type="entry name" value="DUF2783"/>
    <property type="match status" value="1"/>
</dbReference>